<dbReference type="EC" id="2.1.1.72" evidence="1"/>
<dbReference type="InterPro" id="IPR029063">
    <property type="entry name" value="SAM-dependent_MTases_sf"/>
</dbReference>
<dbReference type="PANTHER" id="PTHR33841">
    <property type="entry name" value="DNA METHYLTRANSFERASE YEEA-RELATED"/>
    <property type="match status" value="1"/>
</dbReference>
<evidence type="ECO:0000256" key="4">
    <source>
        <dbReference type="ARBA" id="ARBA00022691"/>
    </source>
</evidence>
<dbReference type="GO" id="GO:0032259">
    <property type="term" value="P:methylation"/>
    <property type="evidence" value="ECO:0007669"/>
    <property type="project" value="UniProtKB-KW"/>
</dbReference>
<evidence type="ECO:0000256" key="2">
    <source>
        <dbReference type="ARBA" id="ARBA00022603"/>
    </source>
</evidence>
<dbReference type="GO" id="GO:0009007">
    <property type="term" value="F:site-specific DNA-methyltransferase (adenine-specific) activity"/>
    <property type="evidence" value="ECO:0007669"/>
    <property type="project" value="UniProtKB-EC"/>
</dbReference>
<comment type="catalytic activity">
    <reaction evidence="5">
        <text>a 2'-deoxyadenosine in DNA + S-adenosyl-L-methionine = an N(6)-methyl-2'-deoxyadenosine in DNA + S-adenosyl-L-homocysteine + H(+)</text>
        <dbReference type="Rhea" id="RHEA:15197"/>
        <dbReference type="Rhea" id="RHEA-COMP:12418"/>
        <dbReference type="Rhea" id="RHEA-COMP:12419"/>
        <dbReference type="ChEBI" id="CHEBI:15378"/>
        <dbReference type="ChEBI" id="CHEBI:57856"/>
        <dbReference type="ChEBI" id="CHEBI:59789"/>
        <dbReference type="ChEBI" id="CHEBI:90615"/>
        <dbReference type="ChEBI" id="CHEBI:90616"/>
        <dbReference type="EC" id="2.1.1.72"/>
    </reaction>
</comment>
<dbReference type="InterPro" id="IPR002052">
    <property type="entry name" value="DNA_methylase_N6_adenine_CS"/>
</dbReference>
<dbReference type="Gene3D" id="3.40.50.150">
    <property type="entry name" value="Vaccinia Virus protein VP39"/>
    <property type="match status" value="1"/>
</dbReference>
<evidence type="ECO:0000256" key="3">
    <source>
        <dbReference type="ARBA" id="ARBA00022679"/>
    </source>
</evidence>
<reference evidence="8" key="1">
    <citation type="submission" date="2021-02" db="EMBL/GenBank/DDBJ databases">
        <authorList>
            <person name="Han P."/>
        </authorList>
    </citation>
    <scope>NUCLEOTIDE SEQUENCE</scope>
    <source>
        <strain evidence="8">Nitrosomonas nitrosa 18-3D</strain>
    </source>
</reference>
<feature type="region of interest" description="Disordered" evidence="6">
    <location>
        <begin position="1055"/>
        <end position="1089"/>
    </location>
</feature>
<dbReference type="PANTHER" id="PTHR33841:SF1">
    <property type="entry name" value="DNA METHYLTRANSFERASE A"/>
    <property type="match status" value="1"/>
</dbReference>
<protein>
    <recommendedName>
        <fullName evidence="1">site-specific DNA-methyltransferase (adenine-specific)</fullName>
        <ecNumber evidence="1">2.1.1.72</ecNumber>
    </recommendedName>
</protein>
<evidence type="ECO:0000259" key="7">
    <source>
        <dbReference type="Pfam" id="PF07669"/>
    </source>
</evidence>
<gene>
    <name evidence="8" type="ORF">NMYAN_90123</name>
</gene>
<keyword evidence="4" id="KW-0949">S-adenosyl-L-methionine</keyword>
<dbReference type="InterPro" id="IPR047939">
    <property type="entry name" value="BREX_1_PglX"/>
</dbReference>
<dbReference type="SUPFAM" id="SSF53335">
    <property type="entry name" value="S-adenosyl-L-methionine-dependent methyltransferases"/>
    <property type="match status" value="1"/>
</dbReference>
<feature type="region of interest" description="Disordered" evidence="6">
    <location>
        <begin position="1006"/>
        <end position="1034"/>
    </location>
</feature>
<evidence type="ECO:0000313" key="9">
    <source>
        <dbReference type="Proteomes" id="UP000601736"/>
    </source>
</evidence>
<sequence length="1317" mass="149352">METTKLKKIAQFARRSLLEQVSAKLKLVLVENSAARRESVEAIRKLEEAIKNHGKEQVIERVAYIWFNRFCALRFMDVNRYTRIGVVSPAEGQFQPEILAEAKMGHIDDEMVHDKVRQQIFALLDGKAPSHDPQGEAYRLLVVAACNFFHRAMPFLFQRIDDYTELLMPDDLLSGNSILAYTREAMTPDACEDVEVIGWLYQFYISEKKDAVFDGLKKNKKITPENIPAATQLFTPHWIVRYLVDNSLGRLWLLNRPGSRLVEQMEYYIPPERPETDFLRINRPEDIKVCDPACGSGHMLTYAFDLLYAIYEEEGVDPAEIPEKILTHNLYGIEIDERAGELAAFALTMKARAKQRRFFNKGVKPNVCVLENIAIAPGTLDKYAEAFGRELFTPAVRETLQQFTEIDNFGSLIIPKLQDPSPVLAQLRTLRERAGAAIGSPDALTGDEQALVSTPNFRNVIRALEQAEILSPRYAVVVANPPYMGGKGMNGRLATWVKDNYPNTKSDLFAMFIERNLDLAQRHGVVAMITMQSWMFLSSFEALRARILGQNTLLSMAHLGARAFDSIGGEVVSTTAFVLENANRLNYKGGYLRLVTGNSEAEKNDAIREAVKNPDCGWLFRSSAADFKKIPGSPIAYWVSEPIIDVFRASNSLSNYADIGKGLDTGDNNRFLRCWYEVQIDSEKWIPCQKGGAYRKWFGNNNFVINWANDGEELKKFSGSNLRNAHNYFREGLTWTRVSSNTAFRFFPSGQIFESTGPCLFPKKLPLFGIAGFLNSKLSTEFLKFMAPTLDFQSGHISSLPIMQINWEDAKFSKQTENCINLSCADWDAFESSWDFTRLPLLNPDYRQSTLKATYQKLRAHWREVTLEMQRLEEENNRIFIDAYGLQDELTPEVPLNEITLTCNPHYRYGVEECEVGSEKWEEMEARLLQDTMKELVSYAVGCMFGRYSLDMPGLVLANQGETIADYVRKVKSWKCEVESKRKNYDSKKLSGADYLAEGDGFGGVDLSGDQKLSQGGTVRSDESDPQSGSFNSIQHCGRASQAVNIGVQKLSVDSTRLQSGSGNPTDDRPALGLSSTAESRANPESVRGNQTHDLLADIEAITSHFPLPTSHLSFIPDEDNVIPMLDGDWFTDDIAERFRKFLRVAFGDEHYEDNLQFIEQALGKNGKARDIRDYFLKDFYSDHVKRYKKRPIYWLFSSPKGSFNALIYMHRYRTHTVSTVLEYLRDFKDEKLRAHKNHLEAVSISASSSQSEKTKALKEIEKITKMIAEMEEYEREVLYPLATEQVEIDLDDGVKANYSKFGAALKKIPGLDTKDE</sequence>
<feature type="compositionally biased region" description="Polar residues" evidence="6">
    <location>
        <begin position="1055"/>
        <end position="1065"/>
    </location>
</feature>
<keyword evidence="2" id="KW-0489">Methyltransferase</keyword>
<dbReference type="PRINTS" id="PR00507">
    <property type="entry name" value="N12N6MTFRASE"/>
</dbReference>
<dbReference type="GO" id="GO:0006304">
    <property type="term" value="P:DNA modification"/>
    <property type="evidence" value="ECO:0007669"/>
    <property type="project" value="InterPro"/>
</dbReference>
<dbReference type="EMBL" id="CAJNAP010000055">
    <property type="protein sequence ID" value="CAE6519228.1"/>
    <property type="molecule type" value="Genomic_DNA"/>
</dbReference>
<keyword evidence="3" id="KW-0808">Transferase</keyword>
<dbReference type="NCBIfam" id="NF033452">
    <property type="entry name" value="BREX_1_MTaseX"/>
    <property type="match status" value="1"/>
</dbReference>
<dbReference type="GO" id="GO:0003676">
    <property type="term" value="F:nucleic acid binding"/>
    <property type="evidence" value="ECO:0007669"/>
    <property type="project" value="InterPro"/>
</dbReference>
<proteinExistence type="predicted"/>
<name>A0A8H8Z257_9PROT</name>
<comment type="caution">
    <text evidence="8">The sequence shown here is derived from an EMBL/GenBank/DDBJ whole genome shotgun (WGS) entry which is preliminary data.</text>
</comment>
<evidence type="ECO:0000256" key="1">
    <source>
        <dbReference type="ARBA" id="ARBA00011900"/>
    </source>
</evidence>
<dbReference type="Proteomes" id="UP000601736">
    <property type="component" value="Unassembled WGS sequence"/>
</dbReference>
<evidence type="ECO:0000256" key="5">
    <source>
        <dbReference type="ARBA" id="ARBA00047942"/>
    </source>
</evidence>
<evidence type="ECO:0000256" key="6">
    <source>
        <dbReference type="SAM" id="MobiDB-lite"/>
    </source>
</evidence>
<dbReference type="InterPro" id="IPR050953">
    <property type="entry name" value="N4_N6_ade-DNA_methylase"/>
</dbReference>
<dbReference type="InterPro" id="IPR011639">
    <property type="entry name" value="MethylTrfase_TaqI-like_dom"/>
</dbReference>
<feature type="domain" description="Type II methyltransferase M.TaqI-like" evidence="7">
    <location>
        <begin position="328"/>
        <end position="561"/>
    </location>
</feature>
<evidence type="ECO:0000313" key="8">
    <source>
        <dbReference type="EMBL" id="CAE6519228.1"/>
    </source>
</evidence>
<dbReference type="Pfam" id="PF07669">
    <property type="entry name" value="Eco57I"/>
    <property type="match status" value="1"/>
</dbReference>
<dbReference type="PROSITE" id="PS00092">
    <property type="entry name" value="N6_MTASE"/>
    <property type="match status" value="1"/>
</dbReference>
<accession>A0A8H8Z257</accession>
<organism evidence="8 9">
    <name type="scientific">Nitrosomonas nitrosa</name>
    <dbReference type="NCBI Taxonomy" id="52442"/>
    <lineage>
        <taxon>Bacteria</taxon>
        <taxon>Pseudomonadati</taxon>
        <taxon>Pseudomonadota</taxon>
        <taxon>Betaproteobacteria</taxon>
        <taxon>Nitrosomonadales</taxon>
        <taxon>Nitrosomonadaceae</taxon>
        <taxon>Nitrosomonas</taxon>
    </lineage>
</organism>